<organism evidence="1 2">
    <name type="scientific">Daphnia magna</name>
    <dbReference type="NCBI Taxonomy" id="35525"/>
    <lineage>
        <taxon>Eukaryota</taxon>
        <taxon>Metazoa</taxon>
        <taxon>Ecdysozoa</taxon>
        <taxon>Arthropoda</taxon>
        <taxon>Crustacea</taxon>
        <taxon>Branchiopoda</taxon>
        <taxon>Diplostraca</taxon>
        <taxon>Cladocera</taxon>
        <taxon>Anomopoda</taxon>
        <taxon>Daphniidae</taxon>
        <taxon>Daphnia</taxon>
    </lineage>
</organism>
<dbReference type="Proteomes" id="UP000076858">
    <property type="component" value="Unassembled WGS sequence"/>
</dbReference>
<reference evidence="1 2" key="1">
    <citation type="submission" date="2016-03" db="EMBL/GenBank/DDBJ databases">
        <title>EvidentialGene: Evidence-directed Construction of Genes on Genomes.</title>
        <authorList>
            <person name="Gilbert D.G."/>
            <person name="Choi J.-H."/>
            <person name="Mockaitis K."/>
            <person name="Colbourne J."/>
            <person name="Pfrender M."/>
        </authorList>
    </citation>
    <scope>NUCLEOTIDE SEQUENCE [LARGE SCALE GENOMIC DNA]</scope>
    <source>
        <strain evidence="1 2">Xinb3</strain>
        <tissue evidence="1">Complete organism</tissue>
    </source>
</reference>
<evidence type="ECO:0000313" key="2">
    <source>
        <dbReference type="Proteomes" id="UP000076858"/>
    </source>
</evidence>
<name>A0A164I9B1_9CRUS</name>
<accession>A0A164I9B1</accession>
<dbReference type="AlphaFoldDB" id="A0A164I9B1"/>
<sequence length="54" mass="6349">MSRKCIHCNSLMECVGRSRVFELKGKKMDVPVRKCQTSKSFRVNFLDFWKAPPK</sequence>
<protein>
    <submittedName>
        <fullName evidence="1">Uncharacterized protein</fullName>
    </submittedName>
</protein>
<proteinExistence type="predicted"/>
<dbReference type="EMBL" id="LRGB01007808">
    <property type="protein sequence ID" value="KZS01027.1"/>
    <property type="molecule type" value="Genomic_DNA"/>
</dbReference>
<evidence type="ECO:0000313" key="1">
    <source>
        <dbReference type="EMBL" id="KZS01027.1"/>
    </source>
</evidence>
<comment type="caution">
    <text evidence="1">The sequence shown here is derived from an EMBL/GenBank/DDBJ whole genome shotgun (WGS) entry which is preliminary data.</text>
</comment>
<keyword evidence="2" id="KW-1185">Reference proteome</keyword>
<gene>
    <name evidence="1" type="ORF">APZ42_002440</name>
</gene>